<dbReference type="OrthoDB" id="118465at2"/>
<sequence length="180" mass="19792">MGFILRQARLDERVQIERLIAASARGLSRADYTDEQIEAAIASVFGVDTDLIVDGTYFVAEATEMLVGCGGWSKRKTLFGGDRYSDRESGYLDPNCDAAKIRAFFVHPDWARQGIGRAILQRCELQAQASGFRSLELMATLPGVKLYRAYGYTGSDSVTYTIGNGVSIEFVPMSKTIAQL</sequence>
<dbReference type="PANTHER" id="PTHR43877:SF1">
    <property type="entry name" value="ACETYLTRANSFERASE"/>
    <property type="match status" value="1"/>
</dbReference>
<name>A0A9X5I6X8_9CYAN</name>
<evidence type="ECO:0000313" key="4">
    <source>
        <dbReference type="EMBL" id="NHC37591.1"/>
    </source>
</evidence>
<comment type="caution">
    <text evidence="4">The sequence shown here is derived from an EMBL/GenBank/DDBJ whole genome shotgun (WGS) entry which is preliminary data.</text>
</comment>
<gene>
    <name evidence="4" type="ORF">QH73_0023635</name>
</gene>
<dbReference type="GO" id="GO:0016747">
    <property type="term" value="F:acyltransferase activity, transferring groups other than amino-acyl groups"/>
    <property type="evidence" value="ECO:0007669"/>
    <property type="project" value="InterPro"/>
</dbReference>
<protein>
    <submittedName>
        <fullName evidence="4">GNAT family N-acetyltransferase</fullName>
    </submittedName>
</protein>
<proteinExistence type="predicted"/>
<dbReference type="InterPro" id="IPR016181">
    <property type="entry name" value="Acyl_CoA_acyltransferase"/>
</dbReference>
<keyword evidence="1" id="KW-0808">Transferase</keyword>
<dbReference type="AlphaFoldDB" id="A0A9X5I6X8"/>
<organism evidence="4 5">
    <name type="scientific">Scytonema millei VB511283</name>
    <dbReference type="NCBI Taxonomy" id="1245923"/>
    <lineage>
        <taxon>Bacteria</taxon>
        <taxon>Bacillati</taxon>
        <taxon>Cyanobacteriota</taxon>
        <taxon>Cyanophyceae</taxon>
        <taxon>Nostocales</taxon>
        <taxon>Scytonemataceae</taxon>
        <taxon>Scytonema</taxon>
    </lineage>
</organism>
<dbReference type="Gene3D" id="3.40.630.30">
    <property type="match status" value="1"/>
</dbReference>
<evidence type="ECO:0000256" key="2">
    <source>
        <dbReference type="ARBA" id="ARBA00023315"/>
    </source>
</evidence>
<dbReference type="Proteomes" id="UP000031532">
    <property type="component" value="Unassembled WGS sequence"/>
</dbReference>
<feature type="domain" description="N-acetyltransferase" evidence="3">
    <location>
        <begin position="3"/>
        <end position="178"/>
    </location>
</feature>
<dbReference type="InterPro" id="IPR050832">
    <property type="entry name" value="Bact_Acetyltransf"/>
</dbReference>
<evidence type="ECO:0000256" key="1">
    <source>
        <dbReference type="ARBA" id="ARBA00022679"/>
    </source>
</evidence>
<dbReference type="EMBL" id="JTJC03000009">
    <property type="protein sequence ID" value="NHC37591.1"/>
    <property type="molecule type" value="Genomic_DNA"/>
</dbReference>
<dbReference type="InterPro" id="IPR000182">
    <property type="entry name" value="GNAT_dom"/>
</dbReference>
<dbReference type="CDD" id="cd04301">
    <property type="entry name" value="NAT_SF"/>
    <property type="match status" value="1"/>
</dbReference>
<keyword evidence="2" id="KW-0012">Acyltransferase</keyword>
<dbReference type="SUPFAM" id="SSF55729">
    <property type="entry name" value="Acyl-CoA N-acyltransferases (Nat)"/>
    <property type="match status" value="1"/>
</dbReference>
<evidence type="ECO:0000313" key="5">
    <source>
        <dbReference type="Proteomes" id="UP000031532"/>
    </source>
</evidence>
<dbReference type="PROSITE" id="PS51186">
    <property type="entry name" value="GNAT"/>
    <property type="match status" value="1"/>
</dbReference>
<evidence type="ECO:0000259" key="3">
    <source>
        <dbReference type="PROSITE" id="PS51186"/>
    </source>
</evidence>
<keyword evidence="5" id="KW-1185">Reference proteome</keyword>
<accession>A0A9X5I6X8</accession>
<reference evidence="4 5" key="1">
    <citation type="journal article" date="2015" name="Genome Announc.">
        <title>Draft Genome Sequence of the Terrestrial Cyanobacterium Scytonema millei VB511283, Isolated from Eastern India.</title>
        <authorList>
            <person name="Sen D."/>
            <person name="Chandrababunaidu M.M."/>
            <person name="Singh D."/>
            <person name="Sanghi N."/>
            <person name="Ghorai A."/>
            <person name="Mishra G.P."/>
            <person name="Madduluri M."/>
            <person name="Adhikary S.P."/>
            <person name="Tripathy S."/>
        </authorList>
    </citation>
    <scope>NUCLEOTIDE SEQUENCE [LARGE SCALE GENOMIC DNA]</scope>
    <source>
        <strain evidence="4 5">VB511283</strain>
    </source>
</reference>
<dbReference type="Pfam" id="PF13508">
    <property type="entry name" value="Acetyltransf_7"/>
    <property type="match status" value="1"/>
</dbReference>
<dbReference type="PANTHER" id="PTHR43877">
    <property type="entry name" value="AMINOALKYLPHOSPHONATE N-ACETYLTRANSFERASE-RELATED-RELATED"/>
    <property type="match status" value="1"/>
</dbReference>